<gene>
    <name evidence="2" type="ORF">PFICI_00727</name>
</gene>
<dbReference type="InterPro" id="IPR037175">
    <property type="entry name" value="KFase_sf"/>
</dbReference>
<dbReference type="AlphaFoldDB" id="W3XLM4"/>
<dbReference type="KEGG" id="pfy:PFICI_00727"/>
<dbReference type="GO" id="GO:0004061">
    <property type="term" value="F:arylformamidase activity"/>
    <property type="evidence" value="ECO:0007669"/>
    <property type="project" value="InterPro"/>
</dbReference>
<keyword evidence="3" id="KW-1185">Reference proteome</keyword>
<name>W3XLM4_PESFW</name>
<dbReference type="OrthoDB" id="7108654at2759"/>
<dbReference type="STRING" id="1229662.W3XLM4"/>
<evidence type="ECO:0008006" key="4">
    <source>
        <dbReference type="Google" id="ProtNLM"/>
    </source>
</evidence>
<evidence type="ECO:0000256" key="1">
    <source>
        <dbReference type="ARBA" id="ARBA00007865"/>
    </source>
</evidence>
<evidence type="ECO:0000313" key="3">
    <source>
        <dbReference type="Proteomes" id="UP000030651"/>
    </source>
</evidence>
<dbReference type="EMBL" id="KI912109">
    <property type="protein sequence ID" value="ETS86899.1"/>
    <property type="molecule type" value="Genomic_DNA"/>
</dbReference>
<dbReference type="Pfam" id="PF04199">
    <property type="entry name" value="Cyclase"/>
    <property type="match status" value="1"/>
</dbReference>
<dbReference type="InParanoid" id="W3XLM4"/>
<dbReference type="OMA" id="LHYRADG"/>
<evidence type="ECO:0000313" key="2">
    <source>
        <dbReference type="EMBL" id="ETS86899.1"/>
    </source>
</evidence>
<dbReference type="PANTHER" id="PTHR31118">
    <property type="entry name" value="CYCLASE-LIKE PROTEIN 2"/>
    <property type="match status" value="1"/>
</dbReference>
<dbReference type="HOGENOM" id="CLU_030671_3_0_1"/>
<dbReference type="GeneID" id="19265740"/>
<dbReference type="Proteomes" id="UP000030651">
    <property type="component" value="Unassembled WGS sequence"/>
</dbReference>
<proteinExistence type="inferred from homology"/>
<dbReference type="eggNOG" id="ENOG502S85N">
    <property type="taxonomic scope" value="Eukaryota"/>
</dbReference>
<dbReference type="PANTHER" id="PTHR31118:SF12">
    <property type="entry name" value="CYCLASE-LIKE PROTEIN 2"/>
    <property type="match status" value="1"/>
</dbReference>
<accession>W3XLM4</accession>
<protein>
    <recommendedName>
        <fullName evidence="4">Cyclase</fullName>
    </recommendedName>
</protein>
<reference evidence="3" key="1">
    <citation type="journal article" date="2015" name="BMC Genomics">
        <title>Genomic and transcriptomic analysis of the endophytic fungus Pestalotiopsis fici reveals its lifestyle and high potential for synthesis of natural products.</title>
        <authorList>
            <person name="Wang X."/>
            <person name="Zhang X."/>
            <person name="Liu L."/>
            <person name="Xiang M."/>
            <person name="Wang W."/>
            <person name="Sun X."/>
            <person name="Che Y."/>
            <person name="Guo L."/>
            <person name="Liu G."/>
            <person name="Guo L."/>
            <person name="Wang C."/>
            <person name="Yin W.B."/>
            <person name="Stadler M."/>
            <person name="Zhang X."/>
            <person name="Liu X."/>
        </authorList>
    </citation>
    <scope>NUCLEOTIDE SEQUENCE [LARGE SCALE GENOMIC DNA]</scope>
    <source>
        <strain evidence="3">W106-1 / CGMCC3.15140</strain>
    </source>
</reference>
<organism evidence="2 3">
    <name type="scientific">Pestalotiopsis fici (strain W106-1 / CGMCC3.15140)</name>
    <dbReference type="NCBI Taxonomy" id="1229662"/>
    <lineage>
        <taxon>Eukaryota</taxon>
        <taxon>Fungi</taxon>
        <taxon>Dikarya</taxon>
        <taxon>Ascomycota</taxon>
        <taxon>Pezizomycotina</taxon>
        <taxon>Sordariomycetes</taxon>
        <taxon>Xylariomycetidae</taxon>
        <taxon>Amphisphaeriales</taxon>
        <taxon>Sporocadaceae</taxon>
        <taxon>Pestalotiopsis</taxon>
    </lineage>
</organism>
<comment type="similarity">
    <text evidence="1">Belongs to the Cyclase 1 superfamily.</text>
</comment>
<dbReference type="SUPFAM" id="SSF102198">
    <property type="entry name" value="Putative cyclase"/>
    <property type="match status" value="1"/>
</dbReference>
<sequence>MPPSIHPIIDLTHPLDSNVPVYPGDPTFHCRQACAVKDSGWAVSELTFSSHVGTHIDAPSHRIDGAVTVDAIPLEALTRLPARIIDVSHKAVAGGSISLTDLGPHEAHIKEGMAVLFRTGWDRYFGADQSERYFQHPHVERGVAERLVELGVAVLGVDTMNPDPTVTDDGSAVFDVHDIVLGAGKVIAENLTNLKELLDAQQASGEASMAMVCLAPLKVRGCDGSPIRAFGWVESTTSEH</sequence>
<dbReference type="GO" id="GO:0019441">
    <property type="term" value="P:L-tryptophan catabolic process to kynurenine"/>
    <property type="evidence" value="ECO:0007669"/>
    <property type="project" value="InterPro"/>
</dbReference>
<dbReference type="RefSeq" id="XP_007827499.1">
    <property type="nucleotide sequence ID" value="XM_007829308.1"/>
</dbReference>
<dbReference type="Gene3D" id="3.50.30.50">
    <property type="entry name" value="Putative cyclase"/>
    <property type="match status" value="1"/>
</dbReference>
<dbReference type="InterPro" id="IPR007325">
    <property type="entry name" value="KFase/CYL"/>
</dbReference>